<dbReference type="Pfam" id="PF00168">
    <property type="entry name" value="C2"/>
    <property type="match status" value="1"/>
</dbReference>
<feature type="compositionally biased region" description="Pro residues" evidence="5">
    <location>
        <begin position="536"/>
        <end position="555"/>
    </location>
</feature>
<feature type="compositionally biased region" description="Basic and acidic residues" evidence="5">
    <location>
        <begin position="827"/>
        <end position="841"/>
    </location>
</feature>
<dbReference type="Pfam" id="PF09412">
    <property type="entry name" value="XendoU"/>
    <property type="match status" value="1"/>
</dbReference>
<gene>
    <name evidence="8" type="ORF">Q5P01_022766</name>
</gene>
<comment type="caution">
    <text evidence="8">The sequence shown here is derived from an EMBL/GenBank/DDBJ whole genome shotgun (WGS) entry which is preliminary data.</text>
</comment>
<feature type="domain" description="C2" evidence="6">
    <location>
        <begin position="1014"/>
        <end position="1153"/>
    </location>
</feature>
<dbReference type="Pfam" id="PF21528">
    <property type="entry name" value="CC2D1A-B_DM14"/>
    <property type="match status" value="4"/>
</dbReference>
<feature type="region of interest" description="Disordered" evidence="5">
    <location>
        <begin position="810"/>
        <end position="869"/>
    </location>
</feature>
<organism evidence="8 9">
    <name type="scientific">Channa striata</name>
    <name type="common">Snakehead murrel</name>
    <name type="synonym">Ophicephalus striatus</name>
    <dbReference type="NCBI Taxonomy" id="64152"/>
    <lineage>
        <taxon>Eukaryota</taxon>
        <taxon>Metazoa</taxon>
        <taxon>Chordata</taxon>
        <taxon>Craniata</taxon>
        <taxon>Vertebrata</taxon>
        <taxon>Euteleostomi</taxon>
        <taxon>Actinopterygii</taxon>
        <taxon>Neopterygii</taxon>
        <taxon>Teleostei</taxon>
        <taxon>Neoteleostei</taxon>
        <taxon>Acanthomorphata</taxon>
        <taxon>Anabantaria</taxon>
        <taxon>Anabantiformes</taxon>
        <taxon>Channoidei</taxon>
        <taxon>Channidae</taxon>
        <taxon>Channa</taxon>
    </lineage>
</organism>
<keyword evidence="9" id="KW-1185">Reference proteome</keyword>
<feature type="domain" description="EndoU" evidence="7">
    <location>
        <begin position="7"/>
        <end position="284"/>
    </location>
</feature>
<dbReference type="InterPro" id="IPR018998">
    <property type="entry name" value="EndoU_C"/>
</dbReference>
<evidence type="ECO:0000256" key="5">
    <source>
        <dbReference type="SAM" id="MobiDB-lite"/>
    </source>
</evidence>
<dbReference type="InterPro" id="IPR035892">
    <property type="entry name" value="C2_domain_sf"/>
</dbReference>
<dbReference type="EMBL" id="JAUPFM010000018">
    <property type="protein sequence ID" value="KAK2822701.1"/>
    <property type="molecule type" value="Genomic_DNA"/>
</dbReference>
<evidence type="ECO:0000256" key="1">
    <source>
        <dbReference type="ARBA" id="ARBA00010672"/>
    </source>
</evidence>
<dbReference type="AlphaFoldDB" id="A0AA88LRN4"/>
<dbReference type="GO" id="GO:0016787">
    <property type="term" value="F:hydrolase activity"/>
    <property type="evidence" value="ECO:0007669"/>
    <property type="project" value="UniProtKB-KW"/>
</dbReference>
<dbReference type="Gene3D" id="2.60.40.150">
    <property type="entry name" value="C2 domain"/>
    <property type="match status" value="1"/>
</dbReference>
<dbReference type="SUPFAM" id="SSF49562">
    <property type="entry name" value="C2 domain (Calcium/lipid-binding domain, CaLB)"/>
    <property type="match status" value="1"/>
</dbReference>
<dbReference type="PROSITE" id="PS50004">
    <property type="entry name" value="C2"/>
    <property type="match status" value="1"/>
</dbReference>
<evidence type="ECO:0000256" key="2">
    <source>
        <dbReference type="ARBA" id="ARBA00022801"/>
    </source>
</evidence>
<dbReference type="InterPro" id="IPR039725">
    <property type="entry name" value="CC2D1A/B"/>
</dbReference>
<feature type="compositionally biased region" description="Acidic residues" evidence="5">
    <location>
        <begin position="815"/>
        <end position="826"/>
    </location>
</feature>
<dbReference type="GO" id="GO:0001227">
    <property type="term" value="F:DNA-binding transcription repressor activity, RNA polymerase II-specific"/>
    <property type="evidence" value="ECO:0007669"/>
    <property type="project" value="InterPro"/>
</dbReference>
<dbReference type="PANTHER" id="PTHR13076">
    <property type="entry name" value="COILED-COIL AND C2 DOMAIN-CONTAINING PROTEIN 1-LIKE"/>
    <property type="match status" value="1"/>
</dbReference>
<feature type="region of interest" description="Disordered" evidence="5">
    <location>
        <begin position="668"/>
        <end position="797"/>
    </location>
</feature>
<reference evidence="8" key="1">
    <citation type="submission" date="2023-07" db="EMBL/GenBank/DDBJ databases">
        <title>Chromosome-level Genome Assembly of Striped Snakehead (Channa striata).</title>
        <authorList>
            <person name="Liu H."/>
        </authorList>
    </citation>
    <scope>NUCLEOTIDE SEQUENCE</scope>
    <source>
        <strain evidence="8">Gz</strain>
        <tissue evidence="8">Muscle</tissue>
    </source>
</reference>
<evidence type="ECO:0000313" key="9">
    <source>
        <dbReference type="Proteomes" id="UP001187415"/>
    </source>
</evidence>
<protein>
    <recommendedName>
        <fullName evidence="4">Coiled-coil and C2 domain-containing protein 1B</fullName>
    </recommendedName>
</protein>
<dbReference type="InterPro" id="IPR000008">
    <property type="entry name" value="C2_dom"/>
</dbReference>
<evidence type="ECO:0000256" key="3">
    <source>
        <dbReference type="ARBA" id="ARBA00023054"/>
    </source>
</evidence>
<proteinExistence type="inferred from homology"/>
<evidence type="ECO:0000259" key="7">
    <source>
        <dbReference type="PROSITE" id="PS51959"/>
    </source>
</evidence>
<dbReference type="CDD" id="cd21159">
    <property type="entry name" value="XendoU"/>
    <property type="match status" value="1"/>
</dbReference>
<dbReference type="InterPro" id="IPR006608">
    <property type="entry name" value="CC2D1A/B_DM14"/>
</dbReference>
<keyword evidence="2" id="KW-0378">Hydrolase</keyword>
<dbReference type="SMART" id="SM00239">
    <property type="entry name" value="C2"/>
    <property type="match status" value="1"/>
</dbReference>
<feature type="compositionally biased region" description="Low complexity" evidence="5">
    <location>
        <begin position="704"/>
        <end position="719"/>
    </location>
</feature>
<accession>A0AA88LRN4</accession>
<feature type="compositionally biased region" description="Basic and acidic residues" evidence="5">
    <location>
        <begin position="721"/>
        <end position="733"/>
    </location>
</feature>
<dbReference type="SUPFAM" id="SSF142877">
    <property type="entry name" value="EndoU-like"/>
    <property type="match status" value="1"/>
</dbReference>
<dbReference type="InterPro" id="IPR037772">
    <property type="entry name" value="C2_Freud"/>
</dbReference>
<feature type="compositionally biased region" description="Polar residues" evidence="5">
    <location>
        <begin position="692"/>
        <end position="703"/>
    </location>
</feature>
<feature type="region of interest" description="Disordered" evidence="5">
    <location>
        <begin position="425"/>
        <end position="457"/>
    </location>
</feature>
<dbReference type="GO" id="GO:0004521">
    <property type="term" value="F:RNA endonuclease activity"/>
    <property type="evidence" value="ECO:0007669"/>
    <property type="project" value="InterPro"/>
</dbReference>
<feature type="compositionally biased region" description="Pro residues" evidence="5">
    <location>
        <begin position="778"/>
        <end position="787"/>
    </location>
</feature>
<evidence type="ECO:0000256" key="4">
    <source>
        <dbReference type="ARBA" id="ARBA00068693"/>
    </source>
</evidence>
<evidence type="ECO:0000259" key="6">
    <source>
        <dbReference type="PROSITE" id="PS50004"/>
    </source>
</evidence>
<feature type="region of interest" description="Disordered" evidence="5">
    <location>
        <begin position="515"/>
        <end position="624"/>
    </location>
</feature>
<feature type="compositionally biased region" description="Basic and acidic residues" evidence="5">
    <location>
        <begin position="743"/>
        <end position="756"/>
    </location>
</feature>
<dbReference type="CDD" id="cd08690">
    <property type="entry name" value="C2_Freud-1"/>
    <property type="match status" value="1"/>
</dbReference>
<dbReference type="Proteomes" id="UP001187415">
    <property type="component" value="Unassembled WGS sequence"/>
</dbReference>
<dbReference type="PROSITE" id="PS51959">
    <property type="entry name" value="ENDOU"/>
    <property type="match status" value="1"/>
</dbReference>
<dbReference type="SMART" id="SM00685">
    <property type="entry name" value="DM14"/>
    <property type="match status" value="4"/>
</dbReference>
<keyword evidence="3" id="KW-0175">Coiled coil</keyword>
<name>A0AA88LRN4_CHASR</name>
<comment type="similarity">
    <text evidence="1">Belongs to the CC2D1 family.</text>
</comment>
<dbReference type="PANTHER" id="PTHR13076:SF5">
    <property type="entry name" value="COILED-COIL AND C2 DOMAIN-CONTAINING PROTEIN 1B"/>
    <property type="match status" value="1"/>
</dbReference>
<feature type="compositionally biased region" description="Low complexity" evidence="5">
    <location>
        <begin position="582"/>
        <end position="595"/>
    </location>
</feature>
<sequence length="1198" mass="131661">MAKSQQANPELTEVLNQLWRLDTNRLKPRIDYTISLQGKAGYVAQGSNAARDRASAPLFKHVNEDKLKSIKTYAYFMSLLDNYEMSTGVSETVTSEELKENKLFIDAIMETGVMKCAHKYLVKKGKSPSDPAQFKKQLYDIWFRLYHRERSGGEDSCGFEHVFVGETKLGKEVMGLHNWVHFYLQEKLGNVDYKGYKARDNKDTPDEDDHVLNLQFSWKGLVKPVGGSFIGVSPEFEVAIFTIVFLMSNEKMTSVVVKIDEYLVELVVYRHGASIGTSFPKLLSSNNRDYSEQQGAAERLLGTRSHNYNRLNMFAKKKRAAQPKGHGAAAAKQMGLFVDLDPEEMMTGMEENLDDTDLEAELAAITGNKPAAKGRVKPKGKAPLPMEDIAKMADDCMRDVDEDDDDDNVEDDEDLLAELQEVVGEGEDEDAVTISSTSSTTAECSQAETPHSPPLQEVKVSSAAPGSLQHTLEERVVMYKTALQNAKSVGDNSKVRRFDRGLKTLETMLAAVKKGKPVNEGEIPPPVAVGAAPTAARPPVPARPAPPRPSPPDPTPSDQQVESEATTPPPAVITPTSEEENSSSTTARSLSSLPSPEEPASEPADQPHPSQTHANEATKTKLLERQKEYRIAALRAKKEGDVEQAKLHMKTSKSFDAVIEALEKGQAVDLSGLPPSPGQGSAGHSAAAKEISSGQNTQVTQPTAAAAPAPAAPSAPAAPKDVLEALEQRRAKYAEASAQAKASGDERKARMHDRIAKQYQSAIRTHKAGKPVDFDELPVPPGFPPIPGQKAPAAEQGFVAALEAANKLAATDAAEVQDEEDDDEKVEESKPAVPEEPKKPPVDPPSAGQERKRTPSASPDTAVREDLSPTAVQQLQFLEGRKKQYMKAALQAKQKKDMEQAKLFLRTAKGLDPMIEAARSGKTVDISTVPSPPGDEDEDFILVHHSDVQISDKEEQVYTQLAKILKEQYEKCLTHSKQFTHLGNIAETTKFEKMAESCKKNLEILKLAQTKGLPPPKHHFEDRSFHTVRIFPDLSSTDMVVVIVKGMNLPAPSGVQTNDLDAYIKFEFPYPSAEQPQKHKTAVVRNTNCPEYNQSFTLSINRNHRGFRRVVTSKGLKLELLHKGGFLRSDKPIGTALVKLDKLESQSEIREIVEVMDGRKSTGGRVEVKIRLREPLSGQDMQKSTERWLVIDQSQVLV</sequence>
<dbReference type="InterPro" id="IPR037227">
    <property type="entry name" value="EndoU-like"/>
</dbReference>
<dbReference type="FunFam" id="2.60.40.150:FF:000104">
    <property type="entry name" value="coiled-coil and C2 domain-containing protein 1B"/>
    <property type="match status" value="1"/>
</dbReference>
<evidence type="ECO:0000313" key="8">
    <source>
        <dbReference type="EMBL" id="KAK2822701.1"/>
    </source>
</evidence>